<protein>
    <recommendedName>
        <fullName evidence="3">HEPN domain-containing protein</fullName>
    </recommendedName>
</protein>
<evidence type="ECO:0000313" key="2">
    <source>
        <dbReference type="Proteomes" id="UP000295292"/>
    </source>
</evidence>
<evidence type="ECO:0008006" key="3">
    <source>
        <dbReference type="Google" id="ProtNLM"/>
    </source>
</evidence>
<keyword evidence="2" id="KW-1185">Reference proteome</keyword>
<sequence length="343" mass="40099">MIDFEKHGSLLEEFKTADKLIRLGFGELQNIDGTNDFYFLPFQLLSQGFERTMKAYICAVYYHRHEEYPNYEYIKSLGHDLSKLLNEIIEHYYKRSDRYQFLLDQKLLDDDKEFRELLSIISEFGKFARYHHFDIITGHKNPSINTVKSWTDFESRLIERLEIPAEKIFDPDPKSLNEVYAEIARYIIVKFESFVSALGRQIIFDTAGAYGKQVSSTGLYNFGLLYQDKFGLTDYRTNTASYNEKLKPAVPFTIKNEIDRFLNPNVKYKTIKKEEYQGTWPFYADKVTLQCERKTWCTIIIEGRQYALNGSAKGRYKLENPHDAGLAILGISLGDFITIAREL</sequence>
<gene>
    <name evidence="1" type="ORF">CLV99_0508</name>
</gene>
<name>A0A4R6WR20_9SPHI</name>
<comment type="caution">
    <text evidence="1">The sequence shown here is derived from an EMBL/GenBank/DDBJ whole genome shotgun (WGS) entry which is preliminary data.</text>
</comment>
<reference evidence="1 2" key="1">
    <citation type="submission" date="2019-03" db="EMBL/GenBank/DDBJ databases">
        <title>Genomic Encyclopedia of Archaeal and Bacterial Type Strains, Phase II (KMG-II): from individual species to whole genera.</title>
        <authorList>
            <person name="Goeker M."/>
        </authorList>
    </citation>
    <scope>NUCLEOTIDE SEQUENCE [LARGE SCALE GENOMIC DNA]</scope>
    <source>
        <strain evidence="1 2">DSM 28353</strain>
    </source>
</reference>
<dbReference type="EMBL" id="SNYV01000011">
    <property type="protein sequence ID" value="TDQ79076.1"/>
    <property type="molecule type" value="Genomic_DNA"/>
</dbReference>
<dbReference type="AlphaFoldDB" id="A0A4R6WR20"/>
<dbReference type="OrthoDB" id="7057360at2"/>
<evidence type="ECO:0000313" key="1">
    <source>
        <dbReference type="EMBL" id="TDQ79076.1"/>
    </source>
</evidence>
<dbReference type="Proteomes" id="UP000295292">
    <property type="component" value="Unassembled WGS sequence"/>
</dbReference>
<proteinExistence type="predicted"/>
<dbReference type="RefSeq" id="WP_133582890.1">
    <property type="nucleotide sequence ID" value="NZ_SNYV01000011.1"/>
</dbReference>
<accession>A0A4R6WR20</accession>
<organism evidence="1 2">
    <name type="scientific">Sphingobacterium yanglingense</name>
    <dbReference type="NCBI Taxonomy" id="1437280"/>
    <lineage>
        <taxon>Bacteria</taxon>
        <taxon>Pseudomonadati</taxon>
        <taxon>Bacteroidota</taxon>
        <taxon>Sphingobacteriia</taxon>
        <taxon>Sphingobacteriales</taxon>
        <taxon>Sphingobacteriaceae</taxon>
        <taxon>Sphingobacterium</taxon>
    </lineage>
</organism>